<keyword evidence="4" id="KW-1185">Reference proteome</keyword>
<organism evidence="3 4">
    <name type="scientific">Pseudobacteroides cellulosolvens ATCC 35603 = DSM 2933</name>
    <dbReference type="NCBI Taxonomy" id="398512"/>
    <lineage>
        <taxon>Bacteria</taxon>
        <taxon>Bacillati</taxon>
        <taxon>Bacillota</taxon>
        <taxon>Clostridia</taxon>
        <taxon>Eubacteriales</taxon>
        <taxon>Oscillospiraceae</taxon>
        <taxon>Pseudobacteroides</taxon>
    </lineage>
</organism>
<name>A0A0L6JU98_9FIRM</name>
<reference evidence="4" key="1">
    <citation type="submission" date="2015-07" db="EMBL/GenBank/DDBJ databases">
        <title>Near-Complete Genome Sequence of the Cellulolytic Bacterium Bacteroides (Pseudobacteroides) cellulosolvens ATCC 35603.</title>
        <authorList>
            <person name="Dassa B."/>
            <person name="Utturkar S.M."/>
            <person name="Klingeman D.M."/>
            <person name="Hurt R.A."/>
            <person name="Keller M."/>
            <person name="Xu J."/>
            <person name="Reddy Y.H.K."/>
            <person name="Borovok I."/>
            <person name="Grinberg I.R."/>
            <person name="Lamed R."/>
            <person name="Zhivin O."/>
            <person name="Bayer E.A."/>
            <person name="Brown S.D."/>
        </authorList>
    </citation>
    <scope>NUCLEOTIDE SEQUENCE [LARGE SCALE GENOMIC DNA]</scope>
    <source>
        <strain evidence="4">DSM 2933</strain>
    </source>
</reference>
<evidence type="ECO:0000313" key="3">
    <source>
        <dbReference type="EMBL" id="KNY29220.1"/>
    </source>
</evidence>
<dbReference type="RefSeq" id="WP_036944420.1">
    <property type="nucleotide sequence ID" value="NZ_JQKC01000028.1"/>
</dbReference>
<dbReference type="EMBL" id="LGTC01000001">
    <property type="protein sequence ID" value="KNY29220.1"/>
    <property type="molecule type" value="Genomic_DNA"/>
</dbReference>
<keyword evidence="1" id="KW-0862">Zinc</keyword>
<dbReference type="GO" id="GO:0008270">
    <property type="term" value="F:zinc ion binding"/>
    <property type="evidence" value="ECO:0007669"/>
    <property type="project" value="UniProtKB-KW"/>
</dbReference>
<dbReference type="OrthoDB" id="9816340at2"/>
<accession>A0A0L6JU98</accession>
<evidence type="ECO:0000256" key="1">
    <source>
        <dbReference type="PROSITE-ProRule" id="PRU00325"/>
    </source>
</evidence>
<gene>
    <name evidence="3" type="ORF">Bccel_4494</name>
</gene>
<dbReference type="PROSITE" id="PS50966">
    <property type="entry name" value="ZF_SWIM"/>
    <property type="match status" value="1"/>
</dbReference>
<dbReference type="Proteomes" id="UP000036923">
    <property type="component" value="Unassembled WGS sequence"/>
</dbReference>
<feature type="domain" description="SWIM-type" evidence="2">
    <location>
        <begin position="55"/>
        <end position="91"/>
    </location>
</feature>
<dbReference type="eggNOG" id="COG4279">
    <property type="taxonomic scope" value="Bacteria"/>
</dbReference>
<protein>
    <recommendedName>
        <fullName evidence="2">SWIM-type domain-containing protein</fullName>
    </recommendedName>
</protein>
<keyword evidence="1" id="KW-0863">Zinc-finger</keyword>
<comment type="caution">
    <text evidence="3">The sequence shown here is derived from an EMBL/GenBank/DDBJ whole genome shotgun (WGS) entry which is preliminary data.</text>
</comment>
<dbReference type="Pfam" id="PF04434">
    <property type="entry name" value="SWIM"/>
    <property type="match status" value="1"/>
</dbReference>
<evidence type="ECO:0000259" key="2">
    <source>
        <dbReference type="PROSITE" id="PS50966"/>
    </source>
</evidence>
<keyword evidence="1" id="KW-0479">Metal-binding</keyword>
<dbReference type="STRING" id="398512.Bccel_4494"/>
<evidence type="ECO:0000313" key="4">
    <source>
        <dbReference type="Proteomes" id="UP000036923"/>
    </source>
</evidence>
<sequence>MPKISVEFINQLAMNQKAISNGWALVKKKSFIRLNISEDDKVIFGECMEYGYDNFKASADFLNPENPVFKCSCPSRQYPCKHVLGLMYSYIENQQFNIDVIPLEILEERKKIDKKISKKRNKAVKTGEANELDLLVLKKKVQAQLDGLELFKKLRCSITRDGFKALNNHNLDLLDKQIKQLGNYYLSGPQYELMKFTYLFRDCKNHEKVYTEAITSISHMYALYKKGKEYLSTKLETCDFSMNTSTSIEDWLGHSWQLNELRTLGCVIKNAQIIQLSFDSICNKGKKEFIDNGIWLNLSSGQIYNTYNFRPLKAARHIREDDSIFKILKLEELFVYPGTDLNPRVRWEKSEIRDVNSGDLEKVKSFAKDSFDNVIKLIKNQIKNPLADKCPVVLVKYEKLGVIDDTFIIEDKSGQRLVLETSENKALPTGVRVLKFLNPDKLQNAVILLKFKHDFDTKKLFTIPLSVIIENEIVRLSF</sequence>
<proteinExistence type="predicted"/>
<dbReference type="AlphaFoldDB" id="A0A0L6JU98"/>
<dbReference type="InterPro" id="IPR007527">
    <property type="entry name" value="Znf_SWIM"/>
</dbReference>